<dbReference type="GO" id="GO:0008892">
    <property type="term" value="F:guanine deaminase activity"/>
    <property type="evidence" value="ECO:0007669"/>
    <property type="project" value="TreeGrafter"/>
</dbReference>
<reference evidence="6 7" key="1">
    <citation type="journal article" date="2018" name="Nat. Ecol. Evol.">
        <title>Pezizomycetes genomes reveal the molecular basis of ectomycorrhizal truffle lifestyle.</title>
        <authorList>
            <person name="Murat C."/>
            <person name="Payen T."/>
            <person name="Noel B."/>
            <person name="Kuo A."/>
            <person name="Morin E."/>
            <person name="Chen J."/>
            <person name="Kohler A."/>
            <person name="Krizsan K."/>
            <person name="Balestrini R."/>
            <person name="Da Silva C."/>
            <person name="Montanini B."/>
            <person name="Hainaut M."/>
            <person name="Levati E."/>
            <person name="Barry K.W."/>
            <person name="Belfiori B."/>
            <person name="Cichocki N."/>
            <person name="Clum A."/>
            <person name="Dockter R.B."/>
            <person name="Fauchery L."/>
            <person name="Guy J."/>
            <person name="Iotti M."/>
            <person name="Le Tacon F."/>
            <person name="Lindquist E.A."/>
            <person name="Lipzen A."/>
            <person name="Malagnac F."/>
            <person name="Mello A."/>
            <person name="Molinier V."/>
            <person name="Miyauchi S."/>
            <person name="Poulain J."/>
            <person name="Riccioni C."/>
            <person name="Rubini A."/>
            <person name="Sitrit Y."/>
            <person name="Splivallo R."/>
            <person name="Traeger S."/>
            <person name="Wang M."/>
            <person name="Zifcakova L."/>
            <person name="Wipf D."/>
            <person name="Zambonelli A."/>
            <person name="Paolocci F."/>
            <person name="Nowrousian M."/>
            <person name="Ottonello S."/>
            <person name="Baldrian P."/>
            <person name="Spatafora J.W."/>
            <person name="Henrissat B."/>
            <person name="Nagy L.G."/>
            <person name="Aury J.M."/>
            <person name="Wincker P."/>
            <person name="Grigoriev I.V."/>
            <person name="Bonfante P."/>
            <person name="Martin F.M."/>
        </authorList>
    </citation>
    <scope>NUCLEOTIDE SEQUENCE [LARGE SCALE GENOMIC DNA]</scope>
    <source>
        <strain evidence="6 7">ATCC MYA-4762</strain>
    </source>
</reference>
<dbReference type="PANTHER" id="PTHR11271:SF6">
    <property type="entry name" value="GUANINE DEAMINASE"/>
    <property type="match status" value="1"/>
</dbReference>
<keyword evidence="3 6" id="KW-0378">Hydrolase</keyword>
<sequence length="526" mass="59664">MPVHFGVHQTSPKDIHTLVIYGTFIDAPTPYELRLRRRHVCVIDVIKGKIRKLEPWDQMNSQFSFPKDVTGHDKHDHKLPQGWQRLIMKETQAIAVGVIDCHIHAAQFNQLGTNTDIPLMEWLTKYTFPEESAFKDPAHCTQTYTKLLSRLLRNATTTAVYYASNHLSSAKILAETAAAYGQRAYVGKTCSDQLVPDYYVETTKQSVAETEEFLQWVKGKWGGNTDGHDSREALVKAVITPRFVPTCSWELLKELGRLAKEYDAFVQTHVAESVDEVMLVAEQHPELQRDIKILEETGLLTDRTILDHCTHLSDTEVGEIVRKDAGIVCCPYSNMLFARSVVNVPRYYNPPPPPDGRFSIENAHPNLSLRKIALGTDIAGGPSPSMWVNMRLAIIQDRIPSFRNMSEYPEKDSPGVIKEPPTWLMTHTYTYHLATVGGAAIIGMSDLLGVFEVTRLFDAFLVDWAVEDGEQAFDIPAVVHRNETEEQWEERVRSGWERFVMGGDDRNIIQVWVNGKEVCRRTMTRA</sequence>
<evidence type="ECO:0000256" key="1">
    <source>
        <dbReference type="ARBA" id="ARBA00001947"/>
    </source>
</evidence>
<dbReference type="OrthoDB" id="194468at2759"/>
<evidence type="ECO:0000313" key="7">
    <source>
        <dbReference type="Proteomes" id="UP000267821"/>
    </source>
</evidence>
<dbReference type="UniPathway" id="UPA00603">
    <property type="reaction ID" value="UER00660"/>
</dbReference>
<dbReference type="SUPFAM" id="SSF51338">
    <property type="entry name" value="Composite domain of metallo-dependent hydrolases"/>
    <property type="match status" value="1"/>
</dbReference>
<dbReference type="InterPro" id="IPR032466">
    <property type="entry name" value="Metal_Hydrolase"/>
</dbReference>
<keyword evidence="4" id="KW-0862">Zinc</keyword>
<dbReference type="SUPFAM" id="SSF51556">
    <property type="entry name" value="Metallo-dependent hydrolases"/>
    <property type="match status" value="1"/>
</dbReference>
<organism evidence="6 7">
    <name type="scientific">Terfezia boudieri ATCC MYA-4762</name>
    <dbReference type="NCBI Taxonomy" id="1051890"/>
    <lineage>
        <taxon>Eukaryota</taxon>
        <taxon>Fungi</taxon>
        <taxon>Dikarya</taxon>
        <taxon>Ascomycota</taxon>
        <taxon>Pezizomycotina</taxon>
        <taxon>Pezizomycetes</taxon>
        <taxon>Pezizales</taxon>
        <taxon>Pezizaceae</taxon>
        <taxon>Terfezia</taxon>
    </lineage>
</organism>
<dbReference type="Proteomes" id="UP000267821">
    <property type="component" value="Unassembled WGS sequence"/>
</dbReference>
<dbReference type="InterPro" id="IPR006680">
    <property type="entry name" value="Amidohydro-rel"/>
</dbReference>
<dbReference type="AlphaFoldDB" id="A0A3N4LSZ1"/>
<dbReference type="Gene3D" id="3.20.20.140">
    <property type="entry name" value="Metal-dependent hydrolases"/>
    <property type="match status" value="1"/>
</dbReference>
<evidence type="ECO:0000256" key="4">
    <source>
        <dbReference type="ARBA" id="ARBA00022833"/>
    </source>
</evidence>
<accession>A0A3N4LSZ1</accession>
<dbReference type="Gene3D" id="2.30.40.10">
    <property type="entry name" value="Urease, subunit C, domain 1"/>
    <property type="match status" value="1"/>
</dbReference>
<comment type="cofactor">
    <cofactor evidence="1">
        <name>Zn(2+)</name>
        <dbReference type="ChEBI" id="CHEBI:29105"/>
    </cofactor>
</comment>
<dbReference type="GO" id="GO:0005829">
    <property type="term" value="C:cytosol"/>
    <property type="evidence" value="ECO:0007669"/>
    <property type="project" value="TreeGrafter"/>
</dbReference>
<dbReference type="InterPro" id="IPR051607">
    <property type="entry name" value="Metallo-dep_hydrolases"/>
</dbReference>
<evidence type="ECO:0000256" key="2">
    <source>
        <dbReference type="ARBA" id="ARBA00022723"/>
    </source>
</evidence>
<dbReference type="EMBL" id="ML121541">
    <property type="protein sequence ID" value="RPB24659.1"/>
    <property type="molecule type" value="Genomic_DNA"/>
</dbReference>
<gene>
    <name evidence="6" type="ORF">L211DRAFT_824159</name>
</gene>
<dbReference type="InterPro" id="IPR011059">
    <property type="entry name" value="Metal-dep_hydrolase_composite"/>
</dbReference>
<feature type="domain" description="Amidohydrolase-related" evidence="5">
    <location>
        <begin position="97"/>
        <end position="518"/>
    </location>
</feature>
<dbReference type="STRING" id="1051890.A0A3N4LSZ1"/>
<evidence type="ECO:0000256" key="3">
    <source>
        <dbReference type="ARBA" id="ARBA00022801"/>
    </source>
</evidence>
<proteinExistence type="predicted"/>
<dbReference type="PANTHER" id="PTHR11271">
    <property type="entry name" value="GUANINE DEAMINASE"/>
    <property type="match status" value="1"/>
</dbReference>
<protein>
    <submittedName>
        <fullName evidence="6">Metallo-dependent hydrolase</fullName>
    </submittedName>
</protein>
<name>A0A3N4LSZ1_9PEZI</name>
<dbReference type="GO" id="GO:0008270">
    <property type="term" value="F:zinc ion binding"/>
    <property type="evidence" value="ECO:0007669"/>
    <property type="project" value="TreeGrafter"/>
</dbReference>
<keyword evidence="2" id="KW-0479">Metal-binding</keyword>
<keyword evidence="7" id="KW-1185">Reference proteome</keyword>
<dbReference type="Pfam" id="PF01979">
    <property type="entry name" value="Amidohydro_1"/>
    <property type="match status" value="1"/>
</dbReference>
<evidence type="ECO:0000313" key="6">
    <source>
        <dbReference type="EMBL" id="RPB24659.1"/>
    </source>
</evidence>
<dbReference type="GO" id="GO:0006147">
    <property type="term" value="P:guanine catabolic process"/>
    <property type="evidence" value="ECO:0007669"/>
    <property type="project" value="UniProtKB-UniPathway"/>
</dbReference>
<evidence type="ECO:0000259" key="5">
    <source>
        <dbReference type="Pfam" id="PF01979"/>
    </source>
</evidence>
<dbReference type="InParanoid" id="A0A3N4LSZ1"/>